<gene>
    <name evidence="5" type="ORF">HMPREF0495_01604</name>
</gene>
<dbReference type="Proteomes" id="UP000016644">
    <property type="component" value="Unassembled WGS sequence"/>
</dbReference>
<feature type="transmembrane region" description="Helical" evidence="3">
    <location>
        <begin position="12"/>
        <end position="32"/>
    </location>
</feature>
<evidence type="ECO:0000313" key="5">
    <source>
        <dbReference type="EMBL" id="ERK43255.1"/>
    </source>
</evidence>
<keyword evidence="3" id="KW-1133">Transmembrane helix</keyword>
<dbReference type="PATRIC" id="fig|649758.3.peg.1437"/>
<sequence>MKLLGDTIMQKKFGYLGGCLVLIIAIIVGVGLRQRSAHQATPATAHRPVTQTSHVKTTHVATTKPWIKLKRPLQLPILMYHSISSGNNLRVPKQQFVQELTYLKQHHYRTLTAAEAIRALKTNTIPQKKVVWLTLDDAYKDNTKIMATLKKDHFHATINVITGFTHKTNHLSLAQLKQMKATGLVDFGSHTVHHLDLNALTTAQQRTEIISSKSWLDQHLHQTTTLLCYPAGRANAATHKLAKQAGYQLALTTQEGLASLHEGRYNLSRLRVTPGISTATFATLINVHHS</sequence>
<dbReference type="CDD" id="cd10918">
    <property type="entry name" value="CE4_NodB_like_5s_6s"/>
    <property type="match status" value="1"/>
</dbReference>
<evidence type="ECO:0000256" key="1">
    <source>
        <dbReference type="ARBA" id="ARBA00004613"/>
    </source>
</evidence>
<keyword evidence="3" id="KW-0472">Membrane</keyword>
<organism evidence="5 6">
    <name type="scientific">Levilactobacillus brevis ATCC 14869 = DSM 20054</name>
    <dbReference type="NCBI Taxonomy" id="649758"/>
    <lineage>
        <taxon>Bacteria</taxon>
        <taxon>Bacillati</taxon>
        <taxon>Bacillota</taxon>
        <taxon>Bacilli</taxon>
        <taxon>Lactobacillales</taxon>
        <taxon>Lactobacillaceae</taxon>
        <taxon>Levilactobacillus</taxon>
    </lineage>
</organism>
<evidence type="ECO:0000259" key="4">
    <source>
        <dbReference type="PROSITE" id="PS51677"/>
    </source>
</evidence>
<dbReference type="PROSITE" id="PS51677">
    <property type="entry name" value="NODB"/>
    <property type="match status" value="1"/>
</dbReference>
<dbReference type="PANTHER" id="PTHR34216:SF3">
    <property type="entry name" value="POLY-BETA-1,6-N-ACETYL-D-GLUCOSAMINE N-DEACETYLASE"/>
    <property type="match status" value="1"/>
</dbReference>
<dbReference type="GO" id="GO:0005576">
    <property type="term" value="C:extracellular region"/>
    <property type="evidence" value="ECO:0007669"/>
    <property type="project" value="UniProtKB-SubCell"/>
</dbReference>
<proteinExistence type="predicted"/>
<dbReference type="EMBL" id="AWVK01000066">
    <property type="protein sequence ID" value="ERK43255.1"/>
    <property type="molecule type" value="Genomic_DNA"/>
</dbReference>
<accession>U2NYR1</accession>
<evidence type="ECO:0000256" key="2">
    <source>
        <dbReference type="ARBA" id="ARBA00022729"/>
    </source>
</evidence>
<dbReference type="GO" id="GO:0016810">
    <property type="term" value="F:hydrolase activity, acting on carbon-nitrogen (but not peptide) bonds"/>
    <property type="evidence" value="ECO:0007669"/>
    <property type="project" value="InterPro"/>
</dbReference>
<dbReference type="SUPFAM" id="SSF88713">
    <property type="entry name" value="Glycoside hydrolase/deacetylase"/>
    <property type="match status" value="1"/>
</dbReference>
<comment type="subcellular location">
    <subcellularLocation>
        <location evidence="1">Secreted</location>
    </subcellularLocation>
</comment>
<evidence type="ECO:0000313" key="6">
    <source>
        <dbReference type="Proteomes" id="UP000016644"/>
    </source>
</evidence>
<dbReference type="Pfam" id="PF01522">
    <property type="entry name" value="Polysacc_deac_1"/>
    <property type="match status" value="1"/>
</dbReference>
<evidence type="ECO:0000256" key="3">
    <source>
        <dbReference type="SAM" id="Phobius"/>
    </source>
</evidence>
<dbReference type="InterPro" id="IPR002509">
    <property type="entry name" value="NODB_dom"/>
</dbReference>
<dbReference type="InterPro" id="IPR051398">
    <property type="entry name" value="Polysacch_Deacetylase"/>
</dbReference>
<reference evidence="5 6" key="1">
    <citation type="submission" date="2013-06" db="EMBL/GenBank/DDBJ databases">
        <authorList>
            <person name="Weinstock G."/>
            <person name="Sodergren E."/>
            <person name="Lobos E.A."/>
            <person name="Fulton L."/>
            <person name="Fulton R."/>
            <person name="Courtney L."/>
            <person name="Fronick C."/>
            <person name="O'Laughlin M."/>
            <person name="Godfrey J."/>
            <person name="Wilson R.M."/>
            <person name="Miner T."/>
            <person name="Farmer C."/>
            <person name="Delehaunty K."/>
            <person name="Cordes M."/>
            <person name="Minx P."/>
            <person name="Tomlinson C."/>
            <person name="Chen J."/>
            <person name="Wollam A."/>
            <person name="Pepin K.H."/>
            <person name="Bhonagiri V."/>
            <person name="Zhang X."/>
            <person name="Warren W."/>
            <person name="Mitreva M."/>
            <person name="Mardis E.R."/>
            <person name="Wilson R.K."/>
        </authorList>
    </citation>
    <scope>NUCLEOTIDE SEQUENCE [LARGE SCALE GENOMIC DNA]</scope>
    <source>
        <strain evidence="5 6">ATCC 14869</strain>
    </source>
</reference>
<dbReference type="PANTHER" id="PTHR34216">
    <property type="match status" value="1"/>
</dbReference>
<keyword evidence="3" id="KW-0812">Transmembrane</keyword>
<dbReference type="AlphaFoldDB" id="U2NYR1"/>
<dbReference type="GO" id="GO:0005975">
    <property type="term" value="P:carbohydrate metabolic process"/>
    <property type="evidence" value="ECO:0007669"/>
    <property type="project" value="InterPro"/>
</dbReference>
<feature type="domain" description="NodB homology" evidence="4">
    <location>
        <begin position="129"/>
        <end position="290"/>
    </location>
</feature>
<comment type="caution">
    <text evidence="5">The sequence shown here is derived from an EMBL/GenBank/DDBJ whole genome shotgun (WGS) entry which is preliminary data.</text>
</comment>
<dbReference type="Gene3D" id="3.20.20.370">
    <property type="entry name" value="Glycoside hydrolase/deacetylase"/>
    <property type="match status" value="1"/>
</dbReference>
<name>U2NYR1_LEVBR</name>
<dbReference type="InterPro" id="IPR011330">
    <property type="entry name" value="Glyco_hydro/deAcase_b/a-brl"/>
</dbReference>
<dbReference type="HOGENOM" id="CLU_030024_2_0_9"/>
<protein>
    <submittedName>
        <fullName evidence="5">Polysaccharide deacetylase</fullName>
    </submittedName>
</protein>
<keyword evidence="2" id="KW-0732">Signal</keyword>